<gene>
    <name evidence="2" type="ORF">Sjap_015548</name>
</gene>
<organism evidence="2 3">
    <name type="scientific">Stephania japonica</name>
    <dbReference type="NCBI Taxonomy" id="461633"/>
    <lineage>
        <taxon>Eukaryota</taxon>
        <taxon>Viridiplantae</taxon>
        <taxon>Streptophyta</taxon>
        <taxon>Embryophyta</taxon>
        <taxon>Tracheophyta</taxon>
        <taxon>Spermatophyta</taxon>
        <taxon>Magnoliopsida</taxon>
        <taxon>Ranunculales</taxon>
        <taxon>Menispermaceae</taxon>
        <taxon>Menispermoideae</taxon>
        <taxon>Cissampelideae</taxon>
        <taxon>Stephania</taxon>
    </lineage>
</organism>
<dbReference type="EMBL" id="JBBNAE010000006">
    <property type="protein sequence ID" value="KAK9116601.1"/>
    <property type="molecule type" value="Genomic_DNA"/>
</dbReference>
<dbReference type="AlphaFoldDB" id="A0AAP0IJB4"/>
<sequence length="78" mass="8048">MLPPPLLDRNSLFARNSLQVSAGKVREEARRAAGGDGGSSRSGLEILVEMCSNGSTTATSKTASTESSTSFKASAKKS</sequence>
<protein>
    <submittedName>
        <fullName evidence="2">Uncharacterized protein</fullName>
    </submittedName>
</protein>
<evidence type="ECO:0000313" key="2">
    <source>
        <dbReference type="EMBL" id="KAK9116601.1"/>
    </source>
</evidence>
<reference evidence="2 3" key="1">
    <citation type="submission" date="2024-01" db="EMBL/GenBank/DDBJ databases">
        <title>Genome assemblies of Stephania.</title>
        <authorList>
            <person name="Yang L."/>
        </authorList>
    </citation>
    <scope>NUCLEOTIDE SEQUENCE [LARGE SCALE GENOMIC DNA]</scope>
    <source>
        <strain evidence="2">QJT</strain>
        <tissue evidence="2">Leaf</tissue>
    </source>
</reference>
<keyword evidence="3" id="KW-1185">Reference proteome</keyword>
<proteinExistence type="predicted"/>
<feature type="compositionally biased region" description="Basic and acidic residues" evidence="1">
    <location>
        <begin position="24"/>
        <end position="33"/>
    </location>
</feature>
<feature type="region of interest" description="Disordered" evidence="1">
    <location>
        <begin position="55"/>
        <end position="78"/>
    </location>
</feature>
<evidence type="ECO:0000313" key="3">
    <source>
        <dbReference type="Proteomes" id="UP001417504"/>
    </source>
</evidence>
<evidence type="ECO:0000256" key="1">
    <source>
        <dbReference type="SAM" id="MobiDB-lite"/>
    </source>
</evidence>
<name>A0AAP0IJB4_9MAGN</name>
<feature type="region of interest" description="Disordered" evidence="1">
    <location>
        <begin position="21"/>
        <end position="43"/>
    </location>
</feature>
<comment type="caution">
    <text evidence="2">The sequence shown here is derived from an EMBL/GenBank/DDBJ whole genome shotgun (WGS) entry which is preliminary data.</text>
</comment>
<accession>A0AAP0IJB4</accession>
<dbReference type="Proteomes" id="UP001417504">
    <property type="component" value="Unassembled WGS sequence"/>
</dbReference>